<dbReference type="GO" id="GO:0006310">
    <property type="term" value="P:DNA recombination"/>
    <property type="evidence" value="ECO:0007669"/>
    <property type="project" value="UniProtKB-KW"/>
</dbReference>
<evidence type="ECO:0000313" key="5">
    <source>
        <dbReference type="Proteomes" id="UP000077824"/>
    </source>
</evidence>
<dbReference type="KEGG" id="chh:A0O34_11895"/>
<reference evidence="4 5" key="1">
    <citation type="submission" date="2016-04" db="EMBL/GenBank/DDBJ databases">
        <title>Complete Genome Sequence of Chryseobacterium sp. IHBB 10212.</title>
        <authorList>
            <person name="Pal M."/>
            <person name="Swarnkar M.K."/>
            <person name="Kaushal K."/>
            <person name="Chhibber S."/>
            <person name="Singh A.K."/>
            <person name="Gulati A."/>
        </authorList>
    </citation>
    <scope>NUCLEOTIDE SEQUENCE [LARGE SCALE GENOMIC DNA]</scope>
    <source>
        <strain evidence="4 5">IHBB 10212</strain>
    </source>
</reference>
<evidence type="ECO:0000259" key="3">
    <source>
        <dbReference type="Pfam" id="PF13102"/>
    </source>
</evidence>
<dbReference type="Gene3D" id="1.10.150.130">
    <property type="match status" value="1"/>
</dbReference>
<sequence length="431" mass="50397">MASVSFFTRGKVENKISTIWVRLRDKGVDVKVPLPHLKCKPKDWKNGKCVISSRNVNNELVELNIELIRLETKIISDYTNYKPEIDLKGWLEVTVSPQKAISEMNEPQSDNILLFIDDYISLKKDVVSESTIKKANVVKQLIKRYCEDLRARKKTFKHLKFSDLDNSFRVDFEKYCLRENYKTSTTYRNLKFLKMICKVAESLDIQVHKHAFLWKFDIEKASRNVPKSVYLTFDELDKIERTEMPSEYLDNARDWLLIACYTGQRVSDYLRFNSSMVVQDDENQSYIEFNQVKTGTKMQIPLLQKVQNILLKRGGEFPRKISDVNLNLYIKDVCELATIDEVLYNGKVMTIEREGLPRITRKVFGNYPKYQLVTSHIGRKSFATNFYEKIPITYLLNFTGHKTERQLLTYISKTDVEKAKSTAKIFKSLGF</sequence>
<dbReference type="Pfam" id="PF13102">
    <property type="entry name" value="Phage_int_SAM_5"/>
    <property type="match status" value="1"/>
</dbReference>
<dbReference type="OrthoDB" id="1493636at2"/>
<keyword evidence="2" id="KW-0233">DNA recombination</keyword>
<feature type="domain" description="Phage integrase SAM-like" evidence="3">
    <location>
        <begin position="113"/>
        <end position="209"/>
    </location>
</feature>
<dbReference type="GO" id="GO:0003677">
    <property type="term" value="F:DNA binding"/>
    <property type="evidence" value="ECO:0007669"/>
    <property type="project" value="UniProtKB-KW"/>
</dbReference>
<keyword evidence="1" id="KW-0238">DNA-binding</keyword>
<dbReference type="InterPro" id="IPR011010">
    <property type="entry name" value="DNA_brk_join_enz"/>
</dbReference>
<evidence type="ECO:0000256" key="1">
    <source>
        <dbReference type="ARBA" id="ARBA00023125"/>
    </source>
</evidence>
<evidence type="ECO:0000256" key="2">
    <source>
        <dbReference type="ARBA" id="ARBA00023172"/>
    </source>
</evidence>
<protein>
    <recommendedName>
        <fullName evidence="3">Phage integrase SAM-like domain-containing protein</fullName>
    </recommendedName>
</protein>
<name>A0A172XWI0_9FLAO</name>
<organism evidence="4 5">
    <name type="scientific">Chryseobacterium glaciei</name>
    <dbReference type="NCBI Taxonomy" id="1685010"/>
    <lineage>
        <taxon>Bacteria</taxon>
        <taxon>Pseudomonadati</taxon>
        <taxon>Bacteroidota</taxon>
        <taxon>Flavobacteriia</taxon>
        <taxon>Flavobacteriales</taxon>
        <taxon>Weeksellaceae</taxon>
        <taxon>Chryseobacterium group</taxon>
        <taxon>Chryseobacterium</taxon>
    </lineage>
</organism>
<proteinExistence type="predicted"/>
<accession>A0A172XWI0</accession>
<dbReference type="Proteomes" id="UP000077824">
    <property type="component" value="Chromosome"/>
</dbReference>
<dbReference type="InterPro" id="IPR013762">
    <property type="entry name" value="Integrase-like_cat_sf"/>
</dbReference>
<gene>
    <name evidence="4" type="ORF">A0O34_11895</name>
</gene>
<dbReference type="AlphaFoldDB" id="A0A172XWI0"/>
<dbReference type="SUPFAM" id="SSF56349">
    <property type="entry name" value="DNA breaking-rejoining enzymes"/>
    <property type="match status" value="1"/>
</dbReference>
<dbReference type="Gene3D" id="1.10.443.10">
    <property type="entry name" value="Intergrase catalytic core"/>
    <property type="match status" value="1"/>
</dbReference>
<dbReference type="InterPro" id="IPR010998">
    <property type="entry name" value="Integrase_recombinase_N"/>
</dbReference>
<dbReference type="STRING" id="1685010.A0O34_11895"/>
<dbReference type="GO" id="GO:0015074">
    <property type="term" value="P:DNA integration"/>
    <property type="evidence" value="ECO:0007669"/>
    <property type="project" value="InterPro"/>
</dbReference>
<dbReference type="RefSeq" id="WP_066754890.1">
    <property type="nucleotide sequence ID" value="NZ_CP015199.1"/>
</dbReference>
<keyword evidence="5" id="KW-1185">Reference proteome</keyword>
<evidence type="ECO:0000313" key="4">
    <source>
        <dbReference type="EMBL" id="ANF51175.1"/>
    </source>
</evidence>
<dbReference type="EMBL" id="CP015199">
    <property type="protein sequence ID" value="ANF51175.1"/>
    <property type="molecule type" value="Genomic_DNA"/>
</dbReference>
<dbReference type="InterPro" id="IPR025269">
    <property type="entry name" value="SAM-like_dom"/>
</dbReference>